<gene>
    <name evidence="5" type="ORF">ACFQZX_09440</name>
</gene>
<keyword evidence="1" id="KW-0805">Transcription regulation</keyword>
<evidence type="ECO:0000256" key="1">
    <source>
        <dbReference type="ARBA" id="ARBA00023015"/>
    </source>
</evidence>
<dbReference type="InterPro" id="IPR053142">
    <property type="entry name" value="PchR_regulatory_protein"/>
</dbReference>
<comment type="caution">
    <text evidence="5">The sequence shown here is derived from an EMBL/GenBank/DDBJ whole genome shotgun (WGS) entry which is preliminary data.</text>
</comment>
<reference evidence="6" key="1">
    <citation type="journal article" date="2019" name="Int. J. Syst. Evol. Microbiol.">
        <title>The Global Catalogue of Microorganisms (GCM) 10K type strain sequencing project: providing services to taxonomists for standard genome sequencing and annotation.</title>
        <authorList>
            <consortium name="The Broad Institute Genomics Platform"/>
            <consortium name="The Broad Institute Genome Sequencing Center for Infectious Disease"/>
            <person name="Wu L."/>
            <person name="Ma J."/>
        </authorList>
    </citation>
    <scope>NUCLEOTIDE SEQUENCE [LARGE SCALE GENOMIC DNA]</scope>
    <source>
        <strain evidence="6">CCUG 61484</strain>
    </source>
</reference>
<keyword evidence="2" id="KW-0238">DNA-binding</keyword>
<keyword evidence="3" id="KW-0804">Transcription</keyword>
<dbReference type="SUPFAM" id="SSF46689">
    <property type="entry name" value="Homeodomain-like"/>
    <property type="match status" value="2"/>
</dbReference>
<evidence type="ECO:0000259" key="4">
    <source>
        <dbReference type="PROSITE" id="PS01124"/>
    </source>
</evidence>
<dbReference type="Pfam" id="PF12833">
    <property type="entry name" value="HTH_18"/>
    <property type="match status" value="1"/>
</dbReference>
<dbReference type="PROSITE" id="PS01124">
    <property type="entry name" value="HTH_ARAC_FAMILY_2"/>
    <property type="match status" value="1"/>
</dbReference>
<dbReference type="PANTHER" id="PTHR47893:SF1">
    <property type="entry name" value="REGULATORY PROTEIN PCHR"/>
    <property type="match status" value="1"/>
</dbReference>
<keyword evidence="6" id="KW-1185">Reference proteome</keyword>
<proteinExistence type="predicted"/>
<dbReference type="SMART" id="SM00342">
    <property type="entry name" value="HTH_ARAC"/>
    <property type="match status" value="1"/>
</dbReference>
<dbReference type="InterPro" id="IPR018060">
    <property type="entry name" value="HTH_AraC"/>
</dbReference>
<dbReference type="RefSeq" id="WP_377114232.1">
    <property type="nucleotide sequence ID" value="NZ_JBHTHZ010000005.1"/>
</dbReference>
<evidence type="ECO:0000256" key="2">
    <source>
        <dbReference type="ARBA" id="ARBA00023125"/>
    </source>
</evidence>
<dbReference type="InterPro" id="IPR020449">
    <property type="entry name" value="Tscrpt_reg_AraC-type_HTH"/>
</dbReference>
<accession>A0ABW3ARZ9</accession>
<evidence type="ECO:0000256" key="3">
    <source>
        <dbReference type="ARBA" id="ARBA00023163"/>
    </source>
</evidence>
<sequence>MYLTFTSPASDIQSIQIGGSTFADADNFDKQTIHVSDNWGSYNAEQFWIEGACVCYSTYRITEECNTLLQCKNYNWLLNFILEGELSIISSDKQTNLLTEGNYYSFHCSLDEKLIKIKQSTKLLTICLTNNFMDKLINKDVLASKLHNMYAPLTTIATGSYLHSRMQPILADMMDQTKPIYIRRILIEAKILEILSIQLHQSEQQKVVEAFSREDINRLEEAKQIISSNLQNPCSLMELARRTGLNDFKLKKGFKSLFGTTVFGYVTNLRMESAYHQLQNGRNVGEVAEMVGYKNAHHFTVAFKRKFGFLPSQVK</sequence>
<dbReference type="InterPro" id="IPR009057">
    <property type="entry name" value="Homeodomain-like_sf"/>
</dbReference>
<evidence type="ECO:0000313" key="6">
    <source>
        <dbReference type="Proteomes" id="UP001597010"/>
    </source>
</evidence>
<name>A0ABW3ARZ9_9SPHI</name>
<organism evidence="5 6">
    <name type="scientific">Mucilaginibacter litoreus</name>
    <dbReference type="NCBI Taxonomy" id="1048221"/>
    <lineage>
        <taxon>Bacteria</taxon>
        <taxon>Pseudomonadati</taxon>
        <taxon>Bacteroidota</taxon>
        <taxon>Sphingobacteriia</taxon>
        <taxon>Sphingobacteriales</taxon>
        <taxon>Sphingobacteriaceae</taxon>
        <taxon>Mucilaginibacter</taxon>
    </lineage>
</organism>
<feature type="domain" description="HTH araC/xylS-type" evidence="4">
    <location>
        <begin position="220"/>
        <end position="315"/>
    </location>
</feature>
<dbReference type="EMBL" id="JBHTHZ010000005">
    <property type="protein sequence ID" value="MFD0793841.1"/>
    <property type="molecule type" value="Genomic_DNA"/>
</dbReference>
<protein>
    <submittedName>
        <fullName evidence="5">Helix-turn-helix transcriptional regulator</fullName>
    </submittedName>
</protein>
<dbReference type="Proteomes" id="UP001597010">
    <property type="component" value="Unassembled WGS sequence"/>
</dbReference>
<dbReference type="PANTHER" id="PTHR47893">
    <property type="entry name" value="REGULATORY PROTEIN PCHR"/>
    <property type="match status" value="1"/>
</dbReference>
<evidence type="ECO:0000313" key="5">
    <source>
        <dbReference type="EMBL" id="MFD0793841.1"/>
    </source>
</evidence>
<dbReference type="PRINTS" id="PR00032">
    <property type="entry name" value="HTHARAC"/>
</dbReference>
<dbReference type="Gene3D" id="1.10.10.60">
    <property type="entry name" value="Homeodomain-like"/>
    <property type="match status" value="2"/>
</dbReference>